<evidence type="ECO:0000313" key="3">
    <source>
        <dbReference type="Proteomes" id="UP001497392"/>
    </source>
</evidence>
<dbReference type="EMBL" id="CAXHTA020000006">
    <property type="protein sequence ID" value="CAL5222176.1"/>
    <property type="molecule type" value="Genomic_DNA"/>
</dbReference>
<dbReference type="SUPFAM" id="SSF51126">
    <property type="entry name" value="Pectin lyase-like"/>
    <property type="match status" value="1"/>
</dbReference>
<feature type="chain" id="PRO_5045824436" evidence="1">
    <location>
        <begin position="23"/>
        <end position="685"/>
    </location>
</feature>
<sequence>MRHDAITLRLSIALLCLFAASAANVHKQDEWDIPMEAYAHRVLSAWSKYESNAAPHEDRGFGGRSLMARSRQSKLTASGSGVIPYEPTGYYIDGADFTQFFQEAHANPNVTGLKLAPGTYHVSAKVEDGFHIYFLCGKDHTQPFEIDFSGVFLYFTDYRFGGVKFDMCSNINFHGPYEQTYVNKELPYTQGKILAADDSSNPGIMTVQVDDGYNSDEIMLHQPLNILTFMNTTRLMQNAPCPYVVSFDNNRQKVGSNVYKFPYRPQKYVKCAGGPGDLFVANRPSDAKGLMVFASYNSTFRDISIYSAGGFGMFQTDGGNNTFMRIQVRPFPRPLGNDGALPLMSSTADIFHIVNPHGATFIRDNFFVNSGDDGIAMHGQYYGVAAAHPSNRSVVVASNAGFPFDRNDTLTFYSAELECWGSGVIQNLYSVDQPPESDGLNNTAIPGLIYDDAEFMQVILTDWPQRFDSIKTGGVISCPSSDGYGFAIVNNTIGNLRGRGILCKASNGVIADNTLFNLPGVAIQLAPEQNWGEADFVHNLLVSNNVINSNASGIWLGSSPDINHAPLVFTNNYAVDFVGNKIVNVQSAPLTITSSAQVTVMNTTFMNALCVSGVPSPFEWATPSALVFLANVNNVSFSGNQVVNNANCHQPNGNYAHPVSMVNATNVIGLEAPSLASLLQQDSSP</sequence>
<dbReference type="SMART" id="SM00710">
    <property type="entry name" value="PbH1"/>
    <property type="match status" value="5"/>
</dbReference>
<keyword evidence="1" id="KW-0732">Signal</keyword>
<dbReference type="InterPro" id="IPR006626">
    <property type="entry name" value="PbH1"/>
</dbReference>
<evidence type="ECO:0000313" key="2">
    <source>
        <dbReference type="EMBL" id="CAL5222176.1"/>
    </source>
</evidence>
<organism evidence="2 3">
    <name type="scientific">Coccomyxa viridis</name>
    <dbReference type="NCBI Taxonomy" id="1274662"/>
    <lineage>
        <taxon>Eukaryota</taxon>
        <taxon>Viridiplantae</taxon>
        <taxon>Chlorophyta</taxon>
        <taxon>core chlorophytes</taxon>
        <taxon>Trebouxiophyceae</taxon>
        <taxon>Trebouxiophyceae incertae sedis</taxon>
        <taxon>Coccomyxaceae</taxon>
        <taxon>Coccomyxa</taxon>
    </lineage>
</organism>
<reference evidence="2 3" key="1">
    <citation type="submission" date="2024-06" db="EMBL/GenBank/DDBJ databases">
        <authorList>
            <person name="Kraege A."/>
            <person name="Thomma B."/>
        </authorList>
    </citation>
    <scope>NUCLEOTIDE SEQUENCE [LARGE SCALE GENOMIC DNA]</scope>
</reference>
<accession>A0ABP1FRY5</accession>
<gene>
    <name evidence="2" type="primary">g4502</name>
    <name evidence="2" type="ORF">VP750_LOCUS3835</name>
</gene>
<comment type="caution">
    <text evidence="2">The sequence shown here is derived from an EMBL/GenBank/DDBJ whole genome shotgun (WGS) entry which is preliminary data.</text>
</comment>
<dbReference type="InterPro" id="IPR011050">
    <property type="entry name" value="Pectin_lyase_fold/virulence"/>
</dbReference>
<dbReference type="Proteomes" id="UP001497392">
    <property type="component" value="Unassembled WGS sequence"/>
</dbReference>
<keyword evidence="3" id="KW-1185">Reference proteome</keyword>
<proteinExistence type="predicted"/>
<evidence type="ECO:0000256" key="1">
    <source>
        <dbReference type="SAM" id="SignalP"/>
    </source>
</evidence>
<dbReference type="InterPro" id="IPR012334">
    <property type="entry name" value="Pectin_lyas_fold"/>
</dbReference>
<feature type="signal peptide" evidence="1">
    <location>
        <begin position="1"/>
        <end position="22"/>
    </location>
</feature>
<name>A0ABP1FRY5_9CHLO</name>
<dbReference type="Gene3D" id="2.160.20.10">
    <property type="entry name" value="Single-stranded right-handed beta-helix, Pectin lyase-like"/>
    <property type="match status" value="1"/>
</dbReference>
<protein>
    <submittedName>
        <fullName evidence="2">G4502 protein</fullName>
    </submittedName>
</protein>